<dbReference type="STRING" id="1618023.UH38_10450"/>
<dbReference type="Pfam" id="PF01903">
    <property type="entry name" value="CbiX"/>
    <property type="match status" value="2"/>
</dbReference>
<dbReference type="PATRIC" id="fig|1618023.3.peg.3857"/>
<evidence type="ECO:0000313" key="4">
    <source>
        <dbReference type="Proteomes" id="UP000032452"/>
    </source>
</evidence>
<dbReference type="PANTHER" id="PTHR33542">
    <property type="entry name" value="SIROHYDROCHLORIN FERROCHELATASE, CHLOROPLASTIC"/>
    <property type="match status" value="1"/>
</dbReference>
<keyword evidence="1" id="KW-0479">Metal-binding</keyword>
<evidence type="ECO:0000256" key="2">
    <source>
        <dbReference type="ARBA" id="ARBA00023239"/>
    </source>
</evidence>
<proteinExistence type="predicted"/>
<dbReference type="GO" id="GO:0016829">
    <property type="term" value="F:lyase activity"/>
    <property type="evidence" value="ECO:0007669"/>
    <property type="project" value="UniProtKB-KW"/>
</dbReference>
<keyword evidence="4" id="KW-1185">Reference proteome</keyword>
<keyword evidence="2" id="KW-0456">Lyase</keyword>
<dbReference type="PANTHER" id="PTHR33542:SF3">
    <property type="entry name" value="SIROHYDROCHLORIN FERROCHELATASE, CHLOROPLASTIC"/>
    <property type="match status" value="1"/>
</dbReference>
<dbReference type="GO" id="GO:0046872">
    <property type="term" value="F:metal ion binding"/>
    <property type="evidence" value="ECO:0007669"/>
    <property type="project" value="UniProtKB-KW"/>
</dbReference>
<organism evidence="3 4">
    <name type="scientific">Aliterella atlantica CENA595</name>
    <dbReference type="NCBI Taxonomy" id="1618023"/>
    <lineage>
        <taxon>Bacteria</taxon>
        <taxon>Bacillati</taxon>
        <taxon>Cyanobacteriota</taxon>
        <taxon>Cyanophyceae</taxon>
        <taxon>Chroococcidiopsidales</taxon>
        <taxon>Aliterellaceae</taxon>
        <taxon>Aliterella</taxon>
    </lineage>
</organism>
<dbReference type="InterPro" id="IPR050963">
    <property type="entry name" value="Sirohydro_Cobaltochel/CbiX"/>
</dbReference>
<name>A0A0D8ZST9_9CYAN</name>
<dbReference type="SUPFAM" id="SSF53800">
    <property type="entry name" value="Chelatase"/>
    <property type="match status" value="1"/>
</dbReference>
<protein>
    <recommendedName>
        <fullName evidence="5">Cobalamin biosynthesis protein</fullName>
    </recommendedName>
</protein>
<dbReference type="Gene3D" id="3.40.50.1400">
    <property type="match status" value="2"/>
</dbReference>
<dbReference type="OrthoDB" id="482456at2"/>
<comment type="caution">
    <text evidence="3">The sequence shown here is derived from an EMBL/GenBank/DDBJ whole genome shotgun (WGS) entry which is preliminary data.</text>
</comment>
<dbReference type="AlphaFoldDB" id="A0A0D8ZST9"/>
<evidence type="ECO:0000256" key="1">
    <source>
        <dbReference type="ARBA" id="ARBA00022723"/>
    </source>
</evidence>
<dbReference type="Proteomes" id="UP000032452">
    <property type="component" value="Unassembled WGS sequence"/>
</dbReference>
<dbReference type="InterPro" id="IPR002762">
    <property type="entry name" value="CbiX-like"/>
</dbReference>
<dbReference type="RefSeq" id="WP_045054604.1">
    <property type="nucleotide sequence ID" value="NZ_CAWMDP010000042.1"/>
</dbReference>
<dbReference type="CDD" id="cd03416">
    <property type="entry name" value="CbiX_SirB_N"/>
    <property type="match status" value="1"/>
</dbReference>
<accession>A0A0D8ZST9</accession>
<dbReference type="EMBL" id="JYON01000009">
    <property type="protein sequence ID" value="KJH71800.1"/>
    <property type="molecule type" value="Genomic_DNA"/>
</dbReference>
<reference evidence="3 4" key="1">
    <citation type="submission" date="2015-02" db="EMBL/GenBank/DDBJ databases">
        <title>Draft genome of a novel marine cyanobacterium (Chroococcales) isolated from South Atlantic Ocean.</title>
        <authorList>
            <person name="Rigonato J."/>
            <person name="Alvarenga D.O."/>
            <person name="Branco L.H."/>
            <person name="Varani A.M."/>
            <person name="Brandini F.P."/>
            <person name="Fiore M.F."/>
        </authorList>
    </citation>
    <scope>NUCLEOTIDE SEQUENCE [LARGE SCALE GENOMIC DNA]</scope>
    <source>
        <strain evidence="3 4">CENA595</strain>
    </source>
</reference>
<sequence>MPSAYLLVSHGSRDPRPQIAMEELAKLIYQHQERIAANNFYNSNRLKSRSSLAYLAKPLVETACLELSSLPLHQQIVEFSDRALVEGYDRLQVVPLFLLAGVHVTEDIPQEVDRATAIVGQKLSIDLRSHLGTHPNLMRLLASQRATNTADASILLAHGSRRPGAKVAVERIAKELGASVAYWAIPPKLATRVQELVDIGRQRIAIVPYFLFAGGITDAIASHVTELSHRFPSAHLQLLEPIGASAELANLIMDLFEE</sequence>
<evidence type="ECO:0008006" key="5">
    <source>
        <dbReference type="Google" id="ProtNLM"/>
    </source>
</evidence>
<evidence type="ECO:0000313" key="3">
    <source>
        <dbReference type="EMBL" id="KJH71800.1"/>
    </source>
</evidence>
<gene>
    <name evidence="3" type="ORF">UH38_10450</name>
</gene>